<reference evidence="1" key="2">
    <citation type="journal article" date="2015" name="Fish Shellfish Immunol.">
        <title>Early steps in the European eel (Anguilla anguilla)-Vibrio vulnificus interaction in the gills: Role of the RtxA13 toxin.</title>
        <authorList>
            <person name="Callol A."/>
            <person name="Pajuelo D."/>
            <person name="Ebbesson L."/>
            <person name="Teles M."/>
            <person name="MacKenzie S."/>
            <person name="Amaro C."/>
        </authorList>
    </citation>
    <scope>NUCLEOTIDE SEQUENCE</scope>
</reference>
<organism evidence="1">
    <name type="scientific">Anguilla anguilla</name>
    <name type="common">European freshwater eel</name>
    <name type="synonym">Muraena anguilla</name>
    <dbReference type="NCBI Taxonomy" id="7936"/>
    <lineage>
        <taxon>Eukaryota</taxon>
        <taxon>Metazoa</taxon>
        <taxon>Chordata</taxon>
        <taxon>Craniata</taxon>
        <taxon>Vertebrata</taxon>
        <taxon>Euteleostomi</taxon>
        <taxon>Actinopterygii</taxon>
        <taxon>Neopterygii</taxon>
        <taxon>Teleostei</taxon>
        <taxon>Anguilliformes</taxon>
        <taxon>Anguillidae</taxon>
        <taxon>Anguilla</taxon>
    </lineage>
</organism>
<reference evidence="1" key="1">
    <citation type="submission" date="2014-11" db="EMBL/GenBank/DDBJ databases">
        <authorList>
            <person name="Amaro Gonzalez C."/>
        </authorList>
    </citation>
    <scope>NUCLEOTIDE SEQUENCE</scope>
</reference>
<name>A0A0E9PC37_ANGAN</name>
<protein>
    <submittedName>
        <fullName evidence="1">Uncharacterized protein</fullName>
    </submittedName>
</protein>
<evidence type="ECO:0000313" key="1">
    <source>
        <dbReference type="EMBL" id="JAH01393.1"/>
    </source>
</evidence>
<dbReference type="EMBL" id="GBXM01107184">
    <property type="protein sequence ID" value="JAH01393.1"/>
    <property type="molecule type" value="Transcribed_RNA"/>
</dbReference>
<accession>A0A0E9PC37</accession>
<proteinExistence type="predicted"/>
<sequence length="10" mass="1165">MNGLTIKLYL</sequence>